<organism evidence="1 2">
    <name type="scientific">Kitasatospora acidiphila</name>
    <dbReference type="NCBI Taxonomy" id="2567942"/>
    <lineage>
        <taxon>Bacteria</taxon>
        <taxon>Bacillati</taxon>
        <taxon>Actinomycetota</taxon>
        <taxon>Actinomycetes</taxon>
        <taxon>Kitasatosporales</taxon>
        <taxon>Streptomycetaceae</taxon>
        <taxon>Kitasatospora</taxon>
    </lineage>
</organism>
<proteinExistence type="predicted"/>
<dbReference type="AlphaFoldDB" id="A0A540W4P7"/>
<name>A0A540W4P7_9ACTN</name>
<comment type="caution">
    <text evidence="1">The sequence shown here is derived from an EMBL/GenBank/DDBJ whole genome shotgun (WGS) entry which is preliminary data.</text>
</comment>
<evidence type="ECO:0000313" key="1">
    <source>
        <dbReference type="EMBL" id="TQF03962.1"/>
    </source>
</evidence>
<dbReference type="Proteomes" id="UP000319103">
    <property type="component" value="Unassembled WGS sequence"/>
</dbReference>
<evidence type="ECO:0000313" key="2">
    <source>
        <dbReference type="Proteomes" id="UP000319103"/>
    </source>
</evidence>
<keyword evidence="2" id="KW-1185">Reference proteome</keyword>
<dbReference type="EMBL" id="VIGB01000003">
    <property type="protein sequence ID" value="TQF03962.1"/>
    <property type="molecule type" value="Genomic_DNA"/>
</dbReference>
<reference evidence="1 2" key="1">
    <citation type="submission" date="2019-06" db="EMBL/GenBank/DDBJ databases">
        <title>Description of Kitasatospora acidophila sp. nov. isolated from pine grove soil, and reclassification of Streptomyces novaecaesareae to Kitasatospora novaeceasareae comb. nov.</title>
        <authorList>
            <person name="Kim M.J."/>
        </authorList>
    </citation>
    <scope>NUCLEOTIDE SEQUENCE [LARGE SCALE GENOMIC DNA]</scope>
    <source>
        <strain evidence="1 2">MMS16-CNU292</strain>
    </source>
</reference>
<gene>
    <name evidence="1" type="ORF">E6W39_19115</name>
</gene>
<protein>
    <submittedName>
        <fullName evidence="1">Uncharacterized protein</fullName>
    </submittedName>
</protein>
<accession>A0A540W4P7</accession>
<dbReference type="RefSeq" id="WP_141634562.1">
    <property type="nucleotide sequence ID" value="NZ_VIGB01000003.1"/>
</dbReference>
<sequence>MIFITPIMQGAFRLRGIGVTPSQRGHVGSMTEDQRVTMGEIAREHAGPEAGATIVYDNSPWGRLIVVRYMHATCYWLMTSEHTEAEDLTEMLALVPDEVSFERSEGAPNGFGHQARKCVIHYLWTYQKGVPVARTEKTKVVLSAEILG</sequence>